<evidence type="ECO:0000313" key="3">
    <source>
        <dbReference type="Proteomes" id="UP000294829"/>
    </source>
</evidence>
<proteinExistence type="predicted"/>
<accession>A0A4R5W1G5</accession>
<evidence type="ECO:0000313" key="2">
    <source>
        <dbReference type="EMBL" id="TDK65965.1"/>
    </source>
</evidence>
<keyword evidence="3" id="KW-1185">Reference proteome</keyword>
<dbReference type="RefSeq" id="WP_133328087.1">
    <property type="nucleotide sequence ID" value="NZ_SMYL01000004.1"/>
</dbReference>
<dbReference type="AlphaFoldDB" id="A0A4R5W1G5"/>
<organism evidence="2 3">
    <name type="scientific">Sapientia aquatica</name>
    <dbReference type="NCBI Taxonomy" id="1549640"/>
    <lineage>
        <taxon>Bacteria</taxon>
        <taxon>Pseudomonadati</taxon>
        <taxon>Pseudomonadota</taxon>
        <taxon>Betaproteobacteria</taxon>
        <taxon>Burkholderiales</taxon>
        <taxon>Oxalobacteraceae</taxon>
        <taxon>Sapientia</taxon>
    </lineage>
</organism>
<name>A0A4R5W1G5_9BURK</name>
<sequence length="147" mass="16540">MTTISNNTNPAADSKPTNTPPQRSTRAVPILLTGYQYNDEGTYVGPYQFEKNMDSDEVYLRKGITLIAPPLDVPVDQEAYFDGAKWATRNLTLSYLPDRVIPSPEEIAAMEAYALEETRRKEEIEQSKLQEMQQAELQVKQGVIDGN</sequence>
<dbReference type="EMBL" id="SMYL01000004">
    <property type="protein sequence ID" value="TDK65965.1"/>
    <property type="molecule type" value="Genomic_DNA"/>
</dbReference>
<comment type="caution">
    <text evidence="2">The sequence shown here is derived from an EMBL/GenBank/DDBJ whole genome shotgun (WGS) entry which is preliminary data.</text>
</comment>
<reference evidence="2 3" key="1">
    <citation type="submission" date="2019-03" db="EMBL/GenBank/DDBJ databases">
        <title>Sapientia aquatica gen. nov., sp. nov., isolated from a crater lake.</title>
        <authorList>
            <person name="Felfoldi T."/>
            <person name="Szabo A."/>
            <person name="Toth E."/>
            <person name="Schumann P."/>
            <person name="Keki Z."/>
            <person name="Marialigeti K."/>
            <person name="Mathe I."/>
        </authorList>
    </citation>
    <scope>NUCLEOTIDE SEQUENCE [LARGE SCALE GENOMIC DNA]</scope>
    <source>
        <strain evidence="2 3">SA-152</strain>
    </source>
</reference>
<protein>
    <submittedName>
        <fullName evidence="2">Uncharacterized protein</fullName>
    </submittedName>
</protein>
<gene>
    <name evidence="2" type="ORF">E2I14_10245</name>
</gene>
<evidence type="ECO:0000256" key="1">
    <source>
        <dbReference type="SAM" id="MobiDB-lite"/>
    </source>
</evidence>
<dbReference type="OrthoDB" id="9914045at2"/>
<dbReference type="Proteomes" id="UP000294829">
    <property type="component" value="Unassembled WGS sequence"/>
</dbReference>
<feature type="region of interest" description="Disordered" evidence="1">
    <location>
        <begin position="1"/>
        <end position="25"/>
    </location>
</feature>